<comment type="caution">
    <text evidence="3">The sequence shown here is derived from an EMBL/GenBank/DDBJ whole genome shotgun (WGS) entry which is preliminary data.</text>
</comment>
<keyword evidence="4" id="KW-1185">Reference proteome</keyword>
<dbReference type="Pfam" id="PF02080">
    <property type="entry name" value="TrkA_C"/>
    <property type="match status" value="1"/>
</dbReference>
<name>A0AAW3ZYF2_9BACT</name>
<reference evidence="3 4" key="1">
    <citation type="submission" date="2015-08" db="EMBL/GenBank/DDBJ databases">
        <title>Comparative genomics of the Campylobacter concisus group.</title>
        <authorList>
            <person name="Yee E."/>
            <person name="Chapman M.H."/>
            <person name="Huynh S."/>
            <person name="Bono J.L."/>
            <person name="On S.L."/>
            <person name="St Leger J."/>
            <person name="Foster G."/>
            <person name="Parker C.T."/>
            <person name="Miller W.G."/>
        </authorList>
    </citation>
    <scope>NUCLEOTIDE SEQUENCE [LARGE SCALE GENOMIC DNA]</scope>
    <source>
        <strain evidence="3 4">RM9337</strain>
    </source>
</reference>
<dbReference type="Gene3D" id="3.30.70.1450">
    <property type="entry name" value="Regulator of K+ conductance, C-terminal domain"/>
    <property type="match status" value="1"/>
</dbReference>
<dbReference type="GO" id="GO:0006813">
    <property type="term" value="P:potassium ion transport"/>
    <property type="evidence" value="ECO:0007669"/>
    <property type="project" value="InterPro"/>
</dbReference>
<dbReference type="SUPFAM" id="SSF116726">
    <property type="entry name" value="TrkA C-terminal domain-like"/>
    <property type="match status" value="1"/>
</dbReference>
<reference evidence="2 5" key="2">
    <citation type="submission" date="2020-10" db="EMBL/GenBank/DDBJ databases">
        <title>Campylobacter californiensis sp. nov. isolated from cattle and feral swine in California.</title>
        <authorList>
            <person name="Miller W.G."/>
        </authorList>
    </citation>
    <scope>NUCLEOTIDE SEQUENCE [LARGE SCALE GENOMIC DNA]</scope>
    <source>
        <strain evidence="2 5">RM12919</strain>
    </source>
</reference>
<dbReference type="EMBL" id="JADBHS010000003">
    <property type="protein sequence ID" value="MBE2985911.1"/>
    <property type="molecule type" value="Genomic_DNA"/>
</dbReference>
<dbReference type="EMBL" id="LIWG01000012">
    <property type="protein sequence ID" value="MBE3608696.1"/>
    <property type="molecule type" value="Genomic_DNA"/>
</dbReference>
<dbReference type="Proteomes" id="UP000650616">
    <property type="component" value="Unassembled WGS sequence"/>
</dbReference>
<proteinExistence type="predicted"/>
<dbReference type="GO" id="GO:0008324">
    <property type="term" value="F:monoatomic cation transmembrane transporter activity"/>
    <property type="evidence" value="ECO:0007669"/>
    <property type="project" value="InterPro"/>
</dbReference>
<dbReference type="RefSeq" id="WP_170016996.1">
    <property type="nucleotide sequence ID" value="NZ_CP012545.1"/>
</dbReference>
<evidence type="ECO:0000313" key="4">
    <source>
        <dbReference type="Proteomes" id="UP000650616"/>
    </source>
</evidence>
<accession>A0AAW3ZYF2</accession>
<sequence length="474" mass="54689">MKKILIIADGILAENFIKRLLKAKSVSHHYTIVIEKNGIISDDMNLENFSFYYFDPTSFSKLKGVADGYFSQFLIVMQNKADAFAAYENLRKISTRTELVFMNIWELTKEEKERISSDKHLEFEDVREIVSSRLMDCMPDVPVLADNIGLGEGEIMEVKVPIGSAYMYRHINAIQQKRWRISLVYRMGEIILPKPSVMIQPNDTLLIVGDPNVLQNVYRSIKREPGQFPSPFGNNIYTIIDMHEMSKERVAKLIEDSLFLNSKLNNKRLILKVLNPTLGKNLDMLKSIKDKKISVLLDYFSQDLAYIKQEIFKLDVGMIVSDDEYFFKFQKFFYSLKLPVLKTGKLDLKQVKEGVILGEESQEIENQSAVIMDCCAQLSLDMKFYHFDSQNSDKDALTEHFESISNLFSRRITIESSKDKNPIIALKKSKDLLHFVVFNENIVTSSPFAFMSRDMNRLYKKLSNNAQLFVPTSV</sequence>
<dbReference type="Proteomes" id="UP001318760">
    <property type="component" value="Unassembled WGS sequence"/>
</dbReference>
<gene>
    <name evidence="2" type="ORF">CCAL12919_02000</name>
    <name evidence="3" type="ORF">CCAL9337_08190</name>
</gene>
<evidence type="ECO:0000313" key="5">
    <source>
        <dbReference type="Proteomes" id="UP001318760"/>
    </source>
</evidence>
<dbReference type="InterPro" id="IPR036721">
    <property type="entry name" value="RCK_C_sf"/>
</dbReference>
<protein>
    <submittedName>
        <fullName evidence="3">Potassium transporter TrkA</fullName>
    </submittedName>
</protein>
<dbReference type="AlphaFoldDB" id="A0AAW3ZYF2"/>
<organism evidence="3 4">
    <name type="scientific">Campylobacter californiensis</name>
    <dbReference type="NCBI Taxonomy" id="1032243"/>
    <lineage>
        <taxon>Bacteria</taxon>
        <taxon>Pseudomonadati</taxon>
        <taxon>Campylobacterota</taxon>
        <taxon>Epsilonproteobacteria</taxon>
        <taxon>Campylobacterales</taxon>
        <taxon>Campylobacteraceae</taxon>
        <taxon>Campylobacter</taxon>
    </lineage>
</organism>
<evidence type="ECO:0000313" key="2">
    <source>
        <dbReference type="EMBL" id="MBE2985911.1"/>
    </source>
</evidence>
<dbReference type="InterPro" id="IPR006037">
    <property type="entry name" value="RCK_C"/>
</dbReference>
<evidence type="ECO:0000259" key="1">
    <source>
        <dbReference type="PROSITE" id="PS51202"/>
    </source>
</evidence>
<evidence type="ECO:0000313" key="3">
    <source>
        <dbReference type="EMBL" id="MBE3608696.1"/>
    </source>
</evidence>
<feature type="domain" description="RCK C-terminal" evidence="1">
    <location>
        <begin position="143"/>
        <end position="223"/>
    </location>
</feature>
<dbReference type="PROSITE" id="PS51202">
    <property type="entry name" value="RCK_C"/>
    <property type="match status" value="1"/>
</dbReference>